<evidence type="ECO:0000313" key="2">
    <source>
        <dbReference type="EMBL" id="MDQ0567115.1"/>
    </source>
</evidence>
<evidence type="ECO:0000256" key="1">
    <source>
        <dbReference type="SAM" id="MobiDB-lite"/>
    </source>
</evidence>
<organism evidence="2 3">
    <name type="scientific">Qipengyuania citrea</name>
    <dbReference type="NCBI Taxonomy" id="225971"/>
    <lineage>
        <taxon>Bacteria</taxon>
        <taxon>Pseudomonadati</taxon>
        <taxon>Pseudomonadota</taxon>
        <taxon>Alphaproteobacteria</taxon>
        <taxon>Sphingomonadales</taxon>
        <taxon>Erythrobacteraceae</taxon>
        <taxon>Qipengyuania</taxon>
    </lineage>
</organism>
<proteinExistence type="predicted"/>
<evidence type="ECO:0000313" key="3">
    <source>
        <dbReference type="Proteomes" id="UP001238601"/>
    </source>
</evidence>
<reference evidence="2 3" key="1">
    <citation type="submission" date="2023-07" db="EMBL/GenBank/DDBJ databases">
        <title>Genomic Encyclopedia of Type Strains, Phase IV (KMG-IV): sequencing the most valuable type-strain genomes for metagenomic binning, comparative biology and taxonomic classification.</title>
        <authorList>
            <person name="Goeker M."/>
        </authorList>
    </citation>
    <scope>NUCLEOTIDE SEQUENCE [LARGE SCALE GENOMIC DNA]</scope>
    <source>
        <strain evidence="2 3">DSM 14432</strain>
    </source>
</reference>
<protein>
    <submittedName>
        <fullName evidence="2">Uncharacterized protein</fullName>
    </submittedName>
</protein>
<comment type="caution">
    <text evidence="2">The sequence shown here is derived from an EMBL/GenBank/DDBJ whole genome shotgun (WGS) entry which is preliminary data.</text>
</comment>
<name>A0ABU0NCD7_9SPHN</name>
<dbReference type="EMBL" id="JAUSWK010000003">
    <property type="protein sequence ID" value="MDQ0567115.1"/>
    <property type="molecule type" value="Genomic_DNA"/>
</dbReference>
<dbReference type="Proteomes" id="UP001238601">
    <property type="component" value="Unassembled WGS sequence"/>
</dbReference>
<feature type="region of interest" description="Disordered" evidence="1">
    <location>
        <begin position="1"/>
        <end position="30"/>
    </location>
</feature>
<sequence length="30" mass="3479">MDMDLDSALRRLAEQPLHPRLAELEGDVMR</sequence>
<feature type="compositionally biased region" description="Basic and acidic residues" evidence="1">
    <location>
        <begin position="20"/>
        <end position="30"/>
    </location>
</feature>
<keyword evidence="3" id="KW-1185">Reference proteome</keyword>
<accession>A0ABU0NCD7</accession>
<gene>
    <name evidence="2" type="ORF">QOZ97_002662</name>
</gene>